<evidence type="ECO:0000256" key="4">
    <source>
        <dbReference type="ARBA" id="ARBA00022840"/>
    </source>
</evidence>
<keyword evidence="3" id="KW-0547">Nucleotide-binding</keyword>
<gene>
    <name evidence="5" type="ORF">B9L19_01985</name>
</gene>
<dbReference type="InterPro" id="IPR050763">
    <property type="entry name" value="ABC_transporter_ATP-binding"/>
</dbReference>
<keyword evidence="4" id="KW-0067">ATP-binding</keyword>
<reference evidence="5 6" key="1">
    <citation type="submission" date="2017-05" db="EMBL/GenBank/DDBJ databases">
        <title>The genome sequence of Geobacillus thermocatenulatus DSM 730.</title>
        <authorList>
            <person name="Ramaloko W.T."/>
            <person name="Koen N."/>
            <person name="Polliack S."/>
            <person name="Aliyu H."/>
            <person name="Lebre P."/>
            <person name="Mohr T."/>
            <person name="Oswald F."/>
            <person name="Zwick M."/>
            <person name="Neumann A."/>
            <person name="Syldatk C."/>
            <person name="Cowan D."/>
            <person name="De Maayer P."/>
        </authorList>
    </citation>
    <scope>NUCLEOTIDE SEQUENCE [LARGE SCALE GENOMIC DNA]</scope>
    <source>
        <strain evidence="5 6">BGSC 93A1</strain>
    </source>
</reference>
<sequence>MNNVVPIYINSLSKSFGNKLVLNNLNLIVEKPSIISIVGNNGAGKSVFLHCMLNFMKYDSGEIRILNQNIDDRIFLRKNTAFVSSDHQDYLEKLTVEEYFELLIDIYQLPANQTINIYHQLSEELNITKELGTNFSELSFGTKKKVQLIGAILYDPKLLVCDEIFEGLDYQATEWVKNLFKKRKAENKTTLFTSHILQHTTEVADRLYRLEGGRLIEEYIN</sequence>
<comment type="similarity">
    <text evidence="1">Belongs to the ABC transporter superfamily.</text>
</comment>
<dbReference type="Proteomes" id="UP000198378">
    <property type="component" value="Unassembled WGS sequence"/>
</dbReference>
<evidence type="ECO:0000256" key="1">
    <source>
        <dbReference type="ARBA" id="ARBA00005417"/>
    </source>
</evidence>
<evidence type="ECO:0000256" key="2">
    <source>
        <dbReference type="ARBA" id="ARBA00022448"/>
    </source>
</evidence>
<dbReference type="PANTHER" id="PTHR42711:SF5">
    <property type="entry name" value="ABC TRANSPORTER ATP-BINDING PROTEIN NATA"/>
    <property type="match status" value="1"/>
</dbReference>
<dbReference type="Pfam" id="PF00005">
    <property type="entry name" value="ABC_tran"/>
    <property type="match status" value="1"/>
</dbReference>
<dbReference type="PANTHER" id="PTHR42711">
    <property type="entry name" value="ABC TRANSPORTER ATP-BINDING PROTEIN"/>
    <property type="match status" value="1"/>
</dbReference>
<evidence type="ECO:0000313" key="6">
    <source>
        <dbReference type="Proteomes" id="UP000198378"/>
    </source>
</evidence>
<accession>A0A226QA18</accession>
<dbReference type="KEGG" id="gtm:GT3921_17585"/>
<dbReference type="Gene3D" id="3.40.50.300">
    <property type="entry name" value="P-loop containing nucleotide triphosphate hydrolases"/>
    <property type="match status" value="1"/>
</dbReference>
<protein>
    <submittedName>
        <fullName evidence="5">Uncharacterized protein</fullName>
    </submittedName>
</protein>
<dbReference type="AlphaFoldDB" id="A0A226QA18"/>
<evidence type="ECO:0000256" key="3">
    <source>
        <dbReference type="ARBA" id="ARBA00022741"/>
    </source>
</evidence>
<organism evidence="5 6">
    <name type="scientific">Geobacillus thermocatenulatus</name>
    <dbReference type="NCBI Taxonomy" id="33938"/>
    <lineage>
        <taxon>Bacteria</taxon>
        <taxon>Bacillati</taxon>
        <taxon>Bacillota</taxon>
        <taxon>Bacilli</taxon>
        <taxon>Bacillales</taxon>
        <taxon>Anoxybacillaceae</taxon>
        <taxon>Geobacillus</taxon>
        <taxon>Geobacillus thermoleovorans group</taxon>
    </lineage>
</organism>
<dbReference type="InterPro" id="IPR003593">
    <property type="entry name" value="AAA+_ATPase"/>
</dbReference>
<dbReference type="InterPro" id="IPR003439">
    <property type="entry name" value="ABC_transporter-like_ATP-bd"/>
</dbReference>
<dbReference type="InterPro" id="IPR027417">
    <property type="entry name" value="P-loop_NTPase"/>
</dbReference>
<comment type="caution">
    <text evidence="5">The sequence shown here is derived from an EMBL/GenBank/DDBJ whole genome shotgun (WGS) entry which is preliminary data.</text>
</comment>
<dbReference type="PROSITE" id="PS50893">
    <property type="entry name" value="ABC_TRANSPORTER_2"/>
    <property type="match status" value="1"/>
</dbReference>
<dbReference type="SUPFAM" id="SSF52540">
    <property type="entry name" value="P-loop containing nucleoside triphosphate hydrolases"/>
    <property type="match status" value="1"/>
</dbReference>
<dbReference type="GO" id="GO:0016887">
    <property type="term" value="F:ATP hydrolysis activity"/>
    <property type="evidence" value="ECO:0007669"/>
    <property type="project" value="InterPro"/>
</dbReference>
<name>A0A226QA18_9BACL</name>
<dbReference type="EMBL" id="NEWK01000001">
    <property type="protein sequence ID" value="OXB88894.1"/>
    <property type="molecule type" value="Genomic_DNA"/>
</dbReference>
<evidence type="ECO:0000313" key="5">
    <source>
        <dbReference type="EMBL" id="OXB88894.1"/>
    </source>
</evidence>
<keyword evidence="6" id="KW-1185">Reference proteome</keyword>
<proteinExistence type="inferred from homology"/>
<dbReference type="GO" id="GO:0005524">
    <property type="term" value="F:ATP binding"/>
    <property type="evidence" value="ECO:0007669"/>
    <property type="project" value="UniProtKB-KW"/>
</dbReference>
<keyword evidence="2" id="KW-0813">Transport</keyword>
<dbReference type="RefSeq" id="WP_089113827.1">
    <property type="nucleotide sequence ID" value="NZ_CP018058.1"/>
</dbReference>
<dbReference type="SMART" id="SM00382">
    <property type="entry name" value="AAA"/>
    <property type="match status" value="1"/>
</dbReference>